<gene>
    <name evidence="1" type="ORF">B296_00046787</name>
</gene>
<name>A0A426XQL0_ENSVE</name>
<dbReference type="Proteomes" id="UP000287651">
    <property type="component" value="Unassembled WGS sequence"/>
</dbReference>
<evidence type="ECO:0000313" key="1">
    <source>
        <dbReference type="EMBL" id="RRT41768.1"/>
    </source>
</evidence>
<accession>A0A426XQL0</accession>
<organism evidence="1 2">
    <name type="scientific">Ensete ventricosum</name>
    <name type="common">Abyssinian banana</name>
    <name type="synonym">Musa ensete</name>
    <dbReference type="NCBI Taxonomy" id="4639"/>
    <lineage>
        <taxon>Eukaryota</taxon>
        <taxon>Viridiplantae</taxon>
        <taxon>Streptophyta</taxon>
        <taxon>Embryophyta</taxon>
        <taxon>Tracheophyta</taxon>
        <taxon>Spermatophyta</taxon>
        <taxon>Magnoliopsida</taxon>
        <taxon>Liliopsida</taxon>
        <taxon>Zingiberales</taxon>
        <taxon>Musaceae</taxon>
        <taxon>Ensete</taxon>
    </lineage>
</organism>
<dbReference type="AlphaFoldDB" id="A0A426XQL0"/>
<sequence>MHRVDAVGNTSGVHQEFAKGIGSLLGWRKRVHQKKTETRRKIVNGSRKACRERFAEGIGKLDGSMSGDCRKKTIGLPTRMPEAVGLVELNWLTRGLVNISDGCTVTAQAFGQLPRRNGCTVTAQAFGRLPRLGG</sequence>
<dbReference type="EMBL" id="AMZH03018313">
    <property type="protein sequence ID" value="RRT41768.1"/>
    <property type="molecule type" value="Genomic_DNA"/>
</dbReference>
<proteinExistence type="predicted"/>
<comment type="caution">
    <text evidence="1">The sequence shown here is derived from an EMBL/GenBank/DDBJ whole genome shotgun (WGS) entry which is preliminary data.</text>
</comment>
<protein>
    <submittedName>
        <fullName evidence="1">Uncharacterized protein</fullName>
    </submittedName>
</protein>
<reference evidence="1 2" key="1">
    <citation type="journal article" date="2014" name="Agronomy (Basel)">
        <title>A Draft Genome Sequence for Ensete ventricosum, the Drought-Tolerant Tree Against Hunger.</title>
        <authorList>
            <person name="Harrison J."/>
            <person name="Moore K.A."/>
            <person name="Paszkiewicz K."/>
            <person name="Jones T."/>
            <person name="Grant M."/>
            <person name="Ambacheew D."/>
            <person name="Muzemil S."/>
            <person name="Studholme D.J."/>
        </authorList>
    </citation>
    <scope>NUCLEOTIDE SEQUENCE [LARGE SCALE GENOMIC DNA]</scope>
</reference>
<evidence type="ECO:0000313" key="2">
    <source>
        <dbReference type="Proteomes" id="UP000287651"/>
    </source>
</evidence>